<dbReference type="InterPro" id="IPR010737">
    <property type="entry name" value="4-carb_acid_sugar_kinase_N"/>
</dbReference>
<keyword evidence="3" id="KW-0547">Nucleotide-binding</keyword>
<keyword evidence="4 9" id="KW-0418">Kinase</keyword>
<evidence type="ECO:0000256" key="5">
    <source>
        <dbReference type="ARBA" id="ARBA00022840"/>
    </source>
</evidence>
<name>A0ABV8FJG9_9ACTN</name>
<dbReference type="InterPro" id="IPR031475">
    <property type="entry name" value="NBD_C"/>
</dbReference>
<dbReference type="SUPFAM" id="SSF142764">
    <property type="entry name" value="YgbK-like"/>
    <property type="match status" value="1"/>
</dbReference>
<reference evidence="10" key="1">
    <citation type="journal article" date="2019" name="Int. J. Syst. Evol. Microbiol.">
        <title>The Global Catalogue of Microorganisms (GCM) 10K type strain sequencing project: providing services to taxonomists for standard genome sequencing and annotation.</title>
        <authorList>
            <consortium name="The Broad Institute Genomics Platform"/>
            <consortium name="The Broad Institute Genome Sequencing Center for Infectious Disease"/>
            <person name="Wu L."/>
            <person name="Ma J."/>
        </authorList>
    </citation>
    <scope>NUCLEOTIDE SEQUENCE [LARGE SCALE GENOMIC DNA]</scope>
    <source>
        <strain evidence="10">TBRC 1826</strain>
    </source>
</reference>
<dbReference type="Pfam" id="PF17042">
    <property type="entry name" value="NBD_C"/>
    <property type="match status" value="1"/>
</dbReference>
<comment type="similarity">
    <text evidence="1">Belongs to the four-carbon acid sugar kinase family.</text>
</comment>
<dbReference type="InterPro" id="IPR037051">
    <property type="entry name" value="4-carb_acid_sugar_kinase_N_sf"/>
</dbReference>
<dbReference type="RefSeq" id="WP_378529886.1">
    <property type="nucleotide sequence ID" value="NZ_JBHSBH010000003.1"/>
</dbReference>
<evidence type="ECO:0000256" key="2">
    <source>
        <dbReference type="ARBA" id="ARBA00022679"/>
    </source>
</evidence>
<comment type="caution">
    <text evidence="9">The sequence shown here is derived from an EMBL/GenBank/DDBJ whole genome shotgun (WGS) entry which is preliminary data.</text>
</comment>
<evidence type="ECO:0000256" key="6">
    <source>
        <dbReference type="ARBA" id="ARBA00023277"/>
    </source>
</evidence>
<evidence type="ECO:0000313" key="9">
    <source>
        <dbReference type="EMBL" id="MFC3995051.1"/>
    </source>
</evidence>
<dbReference type="Proteomes" id="UP001595847">
    <property type="component" value="Unassembled WGS sequence"/>
</dbReference>
<gene>
    <name evidence="9" type="ORF">ACFOVU_03940</name>
</gene>
<sequence length="422" mass="42962">MKILVLDDDPTGTQSATGVPVLLETGDATLSRDIEDALRADDALYVLTNSRALGTDEAVALARRIRTAALEAVARLGTGVRFILRGDSTLRGHVFAESDAFATDASVMLFVPAFPAGGRTTRDGVHYVRVGEADVPAAETEYADDPVFGFGSSDMRGYVAEQGGGRPALTVALDDLRATGGGALADALTSAAPGTVVAPDAVTDADIDLVHHALVRAWAAGRDVVVRCAAPLAARCADAASTGPLPKPLDRAPGPVLVVCGSHTSGATAQLAALEHDRGLRPVVLDTDAALADPAAAGADLVERARAALRDNGAAVIASERHRRAADNTLGHGERVMAALTAAVHELSGEVAAVVAKGGITSAEVARTGLGARVARVRGQVLPGISVWDLPTPSGATVPYVVVPGNVGGETTLVDVLTAFNA</sequence>
<keyword evidence="2 9" id="KW-0808">Transferase</keyword>
<evidence type="ECO:0000256" key="3">
    <source>
        <dbReference type="ARBA" id="ARBA00022741"/>
    </source>
</evidence>
<proteinExistence type="inferred from homology"/>
<evidence type="ECO:0000256" key="1">
    <source>
        <dbReference type="ARBA" id="ARBA00005715"/>
    </source>
</evidence>
<dbReference type="EMBL" id="JBHSBH010000003">
    <property type="protein sequence ID" value="MFC3995051.1"/>
    <property type="molecule type" value="Genomic_DNA"/>
</dbReference>
<accession>A0ABV8FJG9</accession>
<dbReference type="GO" id="GO:0016301">
    <property type="term" value="F:kinase activity"/>
    <property type="evidence" value="ECO:0007669"/>
    <property type="project" value="UniProtKB-KW"/>
</dbReference>
<organism evidence="9 10">
    <name type="scientific">Nocardiopsis sediminis</name>
    <dbReference type="NCBI Taxonomy" id="1778267"/>
    <lineage>
        <taxon>Bacteria</taxon>
        <taxon>Bacillati</taxon>
        <taxon>Actinomycetota</taxon>
        <taxon>Actinomycetes</taxon>
        <taxon>Streptosporangiales</taxon>
        <taxon>Nocardiopsidaceae</taxon>
        <taxon>Nocardiopsis</taxon>
    </lineage>
</organism>
<protein>
    <submittedName>
        <fullName evidence="9">Four-carbon acid sugar kinase family protein</fullName>
        <ecNumber evidence="9">2.7.1.-</ecNumber>
    </submittedName>
</protein>
<evidence type="ECO:0000259" key="7">
    <source>
        <dbReference type="Pfam" id="PF07005"/>
    </source>
</evidence>
<evidence type="ECO:0000259" key="8">
    <source>
        <dbReference type="Pfam" id="PF17042"/>
    </source>
</evidence>
<evidence type="ECO:0000256" key="4">
    <source>
        <dbReference type="ARBA" id="ARBA00022777"/>
    </source>
</evidence>
<keyword evidence="5" id="KW-0067">ATP-binding</keyword>
<dbReference type="Gene3D" id="3.40.50.10840">
    <property type="entry name" value="Putative sugar-binding, N-terminal domain"/>
    <property type="match status" value="1"/>
</dbReference>
<dbReference type="Pfam" id="PF07005">
    <property type="entry name" value="SBD_N"/>
    <property type="match status" value="1"/>
</dbReference>
<dbReference type="EC" id="2.7.1.-" evidence="9"/>
<keyword evidence="10" id="KW-1185">Reference proteome</keyword>
<dbReference type="Gene3D" id="3.40.980.20">
    <property type="entry name" value="Four-carbon acid sugar kinase, nucleotide binding domain"/>
    <property type="match status" value="1"/>
</dbReference>
<evidence type="ECO:0000313" key="10">
    <source>
        <dbReference type="Proteomes" id="UP001595847"/>
    </source>
</evidence>
<keyword evidence="6" id="KW-0119">Carbohydrate metabolism</keyword>
<feature type="domain" description="Four-carbon acid sugar kinase nucleotide binding" evidence="8">
    <location>
        <begin position="257"/>
        <end position="413"/>
    </location>
</feature>
<feature type="domain" description="Four-carbon acid sugar kinase N-terminal" evidence="7">
    <location>
        <begin position="3"/>
        <end position="234"/>
    </location>
</feature>
<dbReference type="InterPro" id="IPR042213">
    <property type="entry name" value="NBD_C_sf"/>
</dbReference>